<feature type="chain" id="PRO_5023222775" description="Phosphatidylserine decarboxylase alpha chain" evidence="11">
    <location>
        <begin position="255"/>
        <end position="294"/>
    </location>
</feature>
<keyword evidence="3 11" id="KW-0210">Decarboxylase</keyword>
<evidence type="ECO:0000256" key="9">
    <source>
        <dbReference type="ARBA" id="ARBA00023264"/>
    </source>
</evidence>
<evidence type="ECO:0000256" key="2">
    <source>
        <dbReference type="ARBA" id="ARBA00022516"/>
    </source>
</evidence>
<dbReference type="EC" id="4.1.1.65" evidence="11"/>
<dbReference type="HAMAP" id="MF_00663">
    <property type="entry name" value="PS_decarb_PSD_B_type2"/>
    <property type="match status" value="1"/>
</dbReference>
<dbReference type="InterPro" id="IPR033179">
    <property type="entry name" value="PSD_type2_pro"/>
</dbReference>
<protein>
    <recommendedName>
        <fullName evidence="11">Phosphatidylserine decarboxylase proenzyme</fullName>
        <ecNumber evidence="11">4.1.1.65</ecNumber>
    </recommendedName>
    <component>
        <recommendedName>
            <fullName evidence="11">Phosphatidylserine decarboxylase alpha chain</fullName>
        </recommendedName>
    </component>
    <component>
        <recommendedName>
            <fullName evidence="11">Phosphatidylserine decarboxylase beta chain</fullName>
        </recommendedName>
    </component>
</protein>
<dbReference type="PANTHER" id="PTHR10067">
    <property type="entry name" value="PHOSPHATIDYLSERINE DECARBOXYLASE"/>
    <property type="match status" value="1"/>
</dbReference>
<gene>
    <name evidence="11" type="primary">psd</name>
    <name evidence="12" type="ORF">SAMN05661096_00103</name>
</gene>
<keyword evidence="11" id="KW-1003">Cell membrane</keyword>
<sequence>MEIKFINRSNNSVEIERPPGEKLLNFLYHNLLGERLILPIAKQKFISELYGKRMDSPRSKKRIEPFVKSLKIDMSEAQKQIGEFETFNDFFYRKLKPGARPIEEGLVSPGDGRLLAFENISELSTFFVKGKTFTLKEFLRNDTLAEEHANSSMVILRLAPNDYHRYHFPYDGVPTQTEEIKGVYYSVSPISVKEKFTEVFTENKKEVCKLKTTERGEILIIPVGATMVGSLNSTFEADKSVKKGEEMGYFAFGGSTVVLLFNSKSFELDKDLIENTKNNLETYVKMGEKIGTAL</sequence>
<dbReference type="PANTHER" id="PTHR10067:SF17">
    <property type="entry name" value="PHOSPHATIDYLSERINE DECARBOXYLASE PROENZYME 2"/>
    <property type="match status" value="1"/>
</dbReference>
<dbReference type="GO" id="GO:0005886">
    <property type="term" value="C:plasma membrane"/>
    <property type="evidence" value="ECO:0007669"/>
    <property type="project" value="UniProtKB-SubCell"/>
</dbReference>
<keyword evidence="2 11" id="KW-0444">Lipid biosynthesis</keyword>
<evidence type="ECO:0000256" key="8">
    <source>
        <dbReference type="ARBA" id="ARBA00023239"/>
    </source>
</evidence>
<evidence type="ECO:0000256" key="11">
    <source>
        <dbReference type="HAMAP-Rule" id="MF_00663"/>
    </source>
</evidence>
<comment type="catalytic activity">
    <reaction evidence="11">
        <text>a 1,2-diacyl-sn-glycero-3-phospho-L-serine + H(+) = a 1,2-diacyl-sn-glycero-3-phosphoethanolamine + CO2</text>
        <dbReference type="Rhea" id="RHEA:20828"/>
        <dbReference type="ChEBI" id="CHEBI:15378"/>
        <dbReference type="ChEBI" id="CHEBI:16526"/>
        <dbReference type="ChEBI" id="CHEBI:57262"/>
        <dbReference type="ChEBI" id="CHEBI:64612"/>
        <dbReference type="EC" id="4.1.1.65"/>
    </reaction>
</comment>
<feature type="active site" description="Charge relay system; for autoendoproteolytic cleavage activity" evidence="11">
    <location>
        <position position="255"/>
    </location>
</feature>
<dbReference type="AlphaFoldDB" id="A0A1X7I2S8"/>
<comment type="subcellular location">
    <subcellularLocation>
        <location evidence="11">Cell membrane</location>
        <topology evidence="11">Peripheral membrane protein</topology>
    </subcellularLocation>
</comment>
<evidence type="ECO:0000256" key="10">
    <source>
        <dbReference type="ARBA" id="ARBA00023317"/>
    </source>
</evidence>
<dbReference type="InterPro" id="IPR003817">
    <property type="entry name" value="PS_Dcarbxylase"/>
</dbReference>
<name>A0A1X7I2S8_9BACT</name>
<feature type="active site" description="Schiff-base intermediate with substrate; via pyruvic acid; for decarboxylase activity" evidence="11">
    <location>
        <position position="255"/>
    </location>
</feature>
<dbReference type="UniPathway" id="UPA00558">
    <property type="reaction ID" value="UER00616"/>
</dbReference>
<evidence type="ECO:0000256" key="3">
    <source>
        <dbReference type="ARBA" id="ARBA00022793"/>
    </source>
</evidence>
<evidence type="ECO:0000256" key="6">
    <source>
        <dbReference type="ARBA" id="ARBA00023145"/>
    </source>
</evidence>
<dbReference type="RefSeq" id="WP_085515128.1">
    <property type="nucleotide sequence ID" value="NZ_FXAW01000001.1"/>
</dbReference>
<evidence type="ECO:0000313" key="12">
    <source>
        <dbReference type="EMBL" id="SMG07986.1"/>
    </source>
</evidence>
<keyword evidence="10 11" id="KW-0670">Pyruvate</keyword>
<keyword evidence="7 11" id="KW-0594">Phospholipid biosynthesis</keyword>
<feature type="modified residue" description="Pyruvic acid (Ser); by autocatalysis" evidence="11">
    <location>
        <position position="255"/>
    </location>
</feature>
<dbReference type="Pfam" id="PF02666">
    <property type="entry name" value="PS_Dcarbxylase"/>
    <property type="match status" value="1"/>
</dbReference>
<keyword evidence="4 11" id="KW-0443">Lipid metabolism</keyword>
<dbReference type="EMBL" id="FXAW01000001">
    <property type="protein sequence ID" value="SMG07986.1"/>
    <property type="molecule type" value="Genomic_DNA"/>
</dbReference>
<dbReference type="Proteomes" id="UP000193804">
    <property type="component" value="Unassembled WGS sequence"/>
</dbReference>
<comment type="cofactor">
    <cofactor evidence="11">
        <name>pyruvate</name>
        <dbReference type="ChEBI" id="CHEBI:15361"/>
    </cofactor>
    <text evidence="11">Binds 1 pyruvoyl group covalently per subunit.</text>
</comment>
<comment type="pathway">
    <text evidence="1">Lipid metabolism.</text>
</comment>
<feature type="active site" description="Charge relay system; for autoendoproteolytic cleavage activity" evidence="11">
    <location>
        <position position="167"/>
    </location>
</feature>
<accession>A0A1X7I2S8</accession>
<organism evidence="12 13">
    <name type="scientific">Marivirga sericea</name>
    <dbReference type="NCBI Taxonomy" id="1028"/>
    <lineage>
        <taxon>Bacteria</taxon>
        <taxon>Pseudomonadati</taxon>
        <taxon>Bacteroidota</taxon>
        <taxon>Cytophagia</taxon>
        <taxon>Cytophagales</taxon>
        <taxon>Marivirgaceae</taxon>
        <taxon>Marivirga</taxon>
    </lineage>
</organism>
<dbReference type="NCBIfam" id="TIGR00163">
    <property type="entry name" value="PS_decarb"/>
    <property type="match status" value="1"/>
</dbReference>
<dbReference type="OrthoDB" id="9802030at2"/>
<comment type="function">
    <text evidence="11">Catalyzes the formation of phosphatidylethanolamine (PtdEtn) from phosphatidylserine (PtdSer).</text>
</comment>
<evidence type="ECO:0000256" key="1">
    <source>
        <dbReference type="ARBA" id="ARBA00005189"/>
    </source>
</evidence>
<dbReference type="GO" id="GO:0006646">
    <property type="term" value="P:phosphatidylethanolamine biosynthetic process"/>
    <property type="evidence" value="ECO:0007669"/>
    <property type="project" value="UniProtKB-UniRule"/>
</dbReference>
<feature type="site" description="Cleavage (non-hydrolytic); by autocatalysis" evidence="11">
    <location>
        <begin position="254"/>
        <end position="255"/>
    </location>
</feature>
<evidence type="ECO:0000313" key="13">
    <source>
        <dbReference type="Proteomes" id="UP000193804"/>
    </source>
</evidence>
<keyword evidence="9 11" id="KW-1208">Phospholipid metabolism</keyword>
<keyword evidence="6 11" id="KW-0865">Zymogen</keyword>
<evidence type="ECO:0000256" key="5">
    <source>
        <dbReference type="ARBA" id="ARBA00023136"/>
    </source>
</evidence>
<keyword evidence="5 11" id="KW-0472">Membrane</keyword>
<reference evidence="13" key="1">
    <citation type="submission" date="2017-04" db="EMBL/GenBank/DDBJ databases">
        <authorList>
            <person name="Varghese N."/>
            <person name="Submissions S."/>
        </authorList>
    </citation>
    <scope>NUCLEOTIDE SEQUENCE [LARGE SCALE GENOMIC DNA]</scope>
    <source>
        <strain evidence="13">DSM 4125</strain>
    </source>
</reference>
<comment type="PTM">
    <text evidence="11">Is synthesized initially as an inactive proenzyme. Formation of the active enzyme involves a self-maturation process in which the active site pyruvoyl group is generated from an internal serine residue via an autocatalytic post-translational modification. Two non-identical subunits are generated from the proenzyme in this reaction, and the pyruvate is formed at the N-terminus of the alpha chain, which is derived from the carboxyl end of the proenzyme. The autoendoproteolytic cleavage occurs by a canonical serine protease mechanism, in which the side chain hydroxyl group of the serine supplies its oxygen atom to form the C-terminus of the beta chain, while the remainder of the serine residue undergoes an oxidative deamination to produce ammonia and the pyruvoyl prosthetic group on the alpha chain. During this reaction, the Ser that is part of the protease active site of the proenzyme becomes the pyruvoyl prosthetic group, which constitutes an essential element of the active site of the mature decarboxylase.</text>
</comment>
<comment type="similarity">
    <text evidence="11">Belongs to the phosphatidylserine decarboxylase family. PSD-B subfamily. Prokaryotic type II sub-subfamily.</text>
</comment>
<feature type="active site" description="Charge relay system; for autoendoproteolytic cleavage activity" evidence="11">
    <location>
        <position position="111"/>
    </location>
</feature>
<comment type="pathway">
    <text evidence="11">Phospholipid metabolism; phosphatidylethanolamine biosynthesis; phosphatidylethanolamine from CDP-diacylglycerol: step 2/2.</text>
</comment>
<keyword evidence="13" id="KW-1185">Reference proteome</keyword>
<dbReference type="InterPro" id="IPR033177">
    <property type="entry name" value="PSD-B"/>
</dbReference>
<keyword evidence="8 11" id="KW-0456">Lyase</keyword>
<evidence type="ECO:0000256" key="4">
    <source>
        <dbReference type="ARBA" id="ARBA00023098"/>
    </source>
</evidence>
<dbReference type="STRING" id="1028.SAMN05661096_00103"/>
<dbReference type="GO" id="GO:0004609">
    <property type="term" value="F:phosphatidylserine decarboxylase activity"/>
    <property type="evidence" value="ECO:0007669"/>
    <property type="project" value="UniProtKB-UniRule"/>
</dbReference>
<feature type="chain" id="PRO_5023222774" description="Phosphatidylserine decarboxylase beta chain" evidence="11">
    <location>
        <begin position="1"/>
        <end position="254"/>
    </location>
</feature>
<evidence type="ECO:0000256" key="7">
    <source>
        <dbReference type="ARBA" id="ARBA00023209"/>
    </source>
</evidence>
<comment type="subunit">
    <text evidence="11">Heterodimer of a large membrane-associated beta subunit and a small pyruvoyl-containing alpha subunit.</text>
</comment>
<proteinExistence type="inferred from homology"/>